<reference evidence="1" key="1">
    <citation type="submission" date="2017-02" db="EMBL/GenBank/DDBJ databases">
        <title>Delving into the versatile metabolic prowess of the omnipresent phylum Bacteroidetes.</title>
        <authorList>
            <person name="Nobu M.K."/>
            <person name="Mei R."/>
            <person name="Narihiro T."/>
            <person name="Kuroda K."/>
            <person name="Liu W.-T."/>
        </authorList>
    </citation>
    <scope>NUCLEOTIDE SEQUENCE</scope>
    <source>
        <strain evidence="1">ADurb.Bin276</strain>
    </source>
</reference>
<comment type="caution">
    <text evidence="1">The sequence shown here is derived from an EMBL/GenBank/DDBJ whole genome shotgun (WGS) entry which is preliminary data.</text>
</comment>
<evidence type="ECO:0000313" key="1">
    <source>
        <dbReference type="EMBL" id="OQA55084.1"/>
    </source>
</evidence>
<organism evidence="1">
    <name type="scientific">Candidatus Atribacter allofermentans</name>
    <dbReference type="NCBI Taxonomy" id="1852833"/>
    <lineage>
        <taxon>Bacteria</taxon>
        <taxon>Pseudomonadati</taxon>
        <taxon>Atribacterota</taxon>
        <taxon>Atribacteria</taxon>
        <taxon>Atribacterales</taxon>
        <taxon>Atribacteraceae</taxon>
        <taxon>Atribacter</taxon>
    </lineage>
</organism>
<name>A0A1V5SL75_9BACT</name>
<dbReference type="AlphaFoldDB" id="A0A1V5SL75"/>
<sequence length="57" mass="6889">MENHHLKTGRTPGVFLPWDEERKRIPQITGDETIVREVWENTDRLAWTFVWHILVSF</sequence>
<dbReference type="EMBL" id="MWBQ01000179">
    <property type="protein sequence ID" value="OQA55084.1"/>
    <property type="molecule type" value="Genomic_DNA"/>
</dbReference>
<protein>
    <submittedName>
        <fullName evidence="1">Uncharacterized protein</fullName>
    </submittedName>
</protein>
<proteinExistence type="predicted"/>
<accession>A0A1V5SL75</accession>
<dbReference type="Proteomes" id="UP000485569">
    <property type="component" value="Unassembled WGS sequence"/>
</dbReference>
<gene>
    <name evidence="1" type="ORF">BWY41_01776</name>
</gene>